<keyword evidence="5" id="KW-1185">Reference proteome</keyword>
<dbReference type="PANTHER" id="PTHR46351">
    <property type="entry name" value="WOUND-INDUCED PROTEIN WIN2"/>
    <property type="match status" value="1"/>
</dbReference>
<feature type="region of interest" description="Disordered" evidence="2">
    <location>
        <begin position="75"/>
        <end position="103"/>
    </location>
</feature>
<dbReference type="GO" id="GO:0042742">
    <property type="term" value="P:defense response to bacterium"/>
    <property type="evidence" value="ECO:0007669"/>
    <property type="project" value="InterPro"/>
</dbReference>
<dbReference type="InterPro" id="IPR044301">
    <property type="entry name" value="PR4"/>
</dbReference>
<dbReference type="InterPro" id="IPR036908">
    <property type="entry name" value="RlpA-like_sf"/>
</dbReference>
<reference evidence="4" key="1">
    <citation type="submission" date="2023-07" db="EMBL/GenBank/DDBJ databases">
        <title>draft genome sequence of fig (Ficus carica).</title>
        <authorList>
            <person name="Takahashi T."/>
            <person name="Nishimura K."/>
        </authorList>
    </citation>
    <scope>NUCLEOTIDE SEQUENCE</scope>
</reference>
<proteinExistence type="predicted"/>
<organism evidence="4 5">
    <name type="scientific">Ficus carica</name>
    <name type="common">Common fig</name>
    <dbReference type="NCBI Taxonomy" id="3494"/>
    <lineage>
        <taxon>Eukaryota</taxon>
        <taxon>Viridiplantae</taxon>
        <taxon>Streptophyta</taxon>
        <taxon>Embryophyta</taxon>
        <taxon>Tracheophyta</taxon>
        <taxon>Spermatophyta</taxon>
        <taxon>Magnoliopsida</taxon>
        <taxon>eudicotyledons</taxon>
        <taxon>Gunneridae</taxon>
        <taxon>Pentapetalae</taxon>
        <taxon>rosids</taxon>
        <taxon>fabids</taxon>
        <taxon>Rosales</taxon>
        <taxon>Moraceae</taxon>
        <taxon>Ficeae</taxon>
        <taxon>Ficus</taxon>
    </lineage>
</organism>
<dbReference type="PROSITE" id="PS51174">
    <property type="entry name" value="BARWIN_3"/>
    <property type="match status" value="1"/>
</dbReference>
<dbReference type="GO" id="GO:0050832">
    <property type="term" value="P:defense response to fungus"/>
    <property type="evidence" value="ECO:0007669"/>
    <property type="project" value="InterPro"/>
</dbReference>
<keyword evidence="1" id="KW-1015">Disulfide bond</keyword>
<dbReference type="InterPro" id="IPR001153">
    <property type="entry name" value="Barwin_dom"/>
</dbReference>
<dbReference type="EMBL" id="BTGU01000001">
    <property type="protein sequence ID" value="GMN25518.1"/>
    <property type="molecule type" value="Genomic_DNA"/>
</dbReference>
<comment type="caution">
    <text evidence="4">The sequence shown here is derived from an EMBL/GenBank/DDBJ whole genome shotgun (WGS) entry which is preliminary data.</text>
</comment>
<evidence type="ECO:0000259" key="3">
    <source>
        <dbReference type="PROSITE" id="PS51174"/>
    </source>
</evidence>
<evidence type="ECO:0000256" key="2">
    <source>
        <dbReference type="SAM" id="MobiDB-lite"/>
    </source>
</evidence>
<feature type="compositionally biased region" description="Basic and acidic residues" evidence="2">
    <location>
        <begin position="75"/>
        <end position="92"/>
    </location>
</feature>
<evidence type="ECO:0000256" key="1">
    <source>
        <dbReference type="ARBA" id="ARBA00023157"/>
    </source>
</evidence>
<dbReference type="AlphaFoldDB" id="A0AA87YXV5"/>
<dbReference type="Proteomes" id="UP001187192">
    <property type="component" value="Unassembled WGS sequence"/>
</dbReference>
<protein>
    <recommendedName>
        <fullName evidence="3">Barwin domain-containing protein</fullName>
    </recommendedName>
</protein>
<evidence type="ECO:0000313" key="5">
    <source>
        <dbReference type="Proteomes" id="UP001187192"/>
    </source>
</evidence>
<sequence length="123" mass="14112">MCVVGSGTAQSANNVRATYHIYNPPQNGWDLNRVSAYCATWGCQQATGMPEAIWMDSLLWPCRASRPTLLWQMLKGDKHEDRSSSQSEDRRSVRQRRAGFGRRCAQTNRHRPMEMAMHKATLW</sequence>
<name>A0AA87YXV5_FICCA</name>
<accession>A0AA87YXV5</accession>
<evidence type="ECO:0000313" key="4">
    <source>
        <dbReference type="EMBL" id="GMN25518.1"/>
    </source>
</evidence>
<gene>
    <name evidence="4" type="ORF">TIFTF001_000963</name>
</gene>
<dbReference type="Gene3D" id="2.40.40.10">
    <property type="entry name" value="RlpA-like domain"/>
    <property type="match status" value="1"/>
</dbReference>
<dbReference type="Pfam" id="PF00967">
    <property type="entry name" value="Barwin"/>
    <property type="match status" value="1"/>
</dbReference>
<dbReference type="PANTHER" id="PTHR46351:SF3">
    <property type="entry name" value="WOUND-INDUCED PROTEIN WIN2"/>
    <property type="match status" value="1"/>
</dbReference>
<feature type="domain" description="Barwin" evidence="3">
    <location>
        <begin position="10"/>
        <end position="41"/>
    </location>
</feature>
<dbReference type="GO" id="GO:0004540">
    <property type="term" value="F:RNA nuclease activity"/>
    <property type="evidence" value="ECO:0007669"/>
    <property type="project" value="InterPro"/>
</dbReference>